<dbReference type="AlphaFoldDB" id="A0A395SL73"/>
<name>A0A395SL73_9HYPO</name>
<dbReference type="OrthoDB" id="422736at2759"/>
<dbReference type="PANTHER" id="PTHR36587">
    <property type="entry name" value="EXPRESSION SITE-ASSOCIATED GENE 3 (ESAG3)-LIKE PROTEIN"/>
    <property type="match status" value="1"/>
</dbReference>
<evidence type="ECO:0000313" key="2">
    <source>
        <dbReference type="EMBL" id="RGP73171.1"/>
    </source>
</evidence>
<reference evidence="2 3" key="1">
    <citation type="journal article" date="2018" name="PLoS Pathog.">
        <title>Evolution of structural diversity of trichothecenes, a family of toxins produced by plant pathogenic and entomopathogenic fungi.</title>
        <authorList>
            <person name="Proctor R.H."/>
            <person name="McCormick S.P."/>
            <person name="Kim H.S."/>
            <person name="Cardoza R.E."/>
            <person name="Stanley A.M."/>
            <person name="Lindo L."/>
            <person name="Kelly A."/>
            <person name="Brown D.W."/>
            <person name="Lee T."/>
            <person name="Vaughan M.M."/>
            <person name="Alexander N.J."/>
            <person name="Busman M."/>
            <person name="Gutierrez S."/>
        </authorList>
    </citation>
    <scope>NUCLEOTIDE SEQUENCE [LARGE SCALE GENOMIC DNA]</scope>
    <source>
        <strain evidence="2 3">NRRL 20695</strain>
    </source>
</reference>
<organism evidence="2 3">
    <name type="scientific">Fusarium longipes</name>
    <dbReference type="NCBI Taxonomy" id="694270"/>
    <lineage>
        <taxon>Eukaryota</taxon>
        <taxon>Fungi</taxon>
        <taxon>Dikarya</taxon>
        <taxon>Ascomycota</taxon>
        <taxon>Pezizomycotina</taxon>
        <taxon>Sordariomycetes</taxon>
        <taxon>Hypocreomycetidae</taxon>
        <taxon>Hypocreales</taxon>
        <taxon>Nectriaceae</taxon>
        <taxon>Fusarium</taxon>
    </lineage>
</organism>
<dbReference type="PANTHER" id="PTHR36587:SF2">
    <property type="entry name" value="EXPRESSION SITE-ASSOCIATED GENE 3 (ESAG3)-LIKE PROTEIN"/>
    <property type="match status" value="1"/>
</dbReference>
<dbReference type="Proteomes" id="UP000266234">
    <property type="component" value="Unassembled WGS sequence"/>
</dbReference>
<keyword evidence="1" id="KW-1133">Transmembrane helix</keyword>
<keyword evidence="1" id="KW-0812">Transmembrane</keyword>
<evidence type="ECO:0000313" key="3">
    <source>
        <dbReference type="Proteomes" id="UP000266234"/>
    </source>
</evidence>
<feature type="transmembrane region" description="Helical" evidence="1">
    <location>
        <begin position="21"/>
        <end position="38"/>
    </location>
</feature>
<dbReference type="STRING" id="694270.A0A395SL73"/>
<protein>
    <submittedName>
        <fullName evidence="2">Uncharacterized protein</fullName>
    </submittedName>
</protein>
<accession>A0A395SL73</accession>
<dbReference type="CDD" id="cd22997">
    <property type="entry name" value="GT_LH"/>
    <property type="match status" value="1"/>
</dbReference>
<proteinExistence type="predicted"/>
<keyword evidence="1" id="KW-0472">Membrane</keyword>
<keyword evidence="3" id="KW-1185">Reference proteome</keyword>
<comment type="caution">
    <text evidence="2">The sequence shown here is derived from an EMBL/GenBank/DDBJ whole genome shotgun (WGS) entry which is preliminary data.</text>
</comment>
<evidence type="ECO:0000256" key="1">
    <source>
        <dbReference type="SAM" id="Phobius"/>
    </source>
</evidence>
<dbReference type="EMBL" id="PXOG01000144">
    <property type="protein sequence ID" value="RGP73171.1"/>
    <property type="molecule type" value="Genomic_DNA"/>
</dbReference>
<sequence>MRYGNKKHNTALAAFLQMQRVWRILIISLAISLSFYALSSFSDLELRVPVLQPYEASTSQSSAEVGVNRQFALVIPINTPSPNLCKTIFSALALGYPSPIILNWGQKHQDVSHWRLGRALPKIPGFVHYLDSVMHPNATDLEKLGEDDLVLMVDGRDVWFQLPVEVLLSRYHEINKRANERLRKQWTGRGPMPMRQTIVAAAEKRCYPNDTDLCKVDLRCDIWPESPLRPDLYGPETDKNVSNIHDTRPRWINGGMYMGPAGDMRRFFRRAMQEMETFIDEGFPLRSEQGMMGYLMGKQEVWRQWQRKNEINSDEFQELVVENFEFGAGLDYAQEISAQTSFTAIDKKQDIFDAAFISLGNRENIERQSEARGISPPRICGLPNDVKTSRNPLARLNNTTEWEDMPLYTDLAIGTVPAIIHHHGSKERRQTWWDRPWYHQRLRELATPRLKPVPIDEPLATIQVGDDLVSYWAALSEFRDRFPRKANATANGRFEKMEFRELCRWDEKPLPYAKETWWEEVFRDGRGRFNASWKPV</sequence>
<gene>
    <name evidence="2" type="ORF">FLONG3_6487</name>
</gene>